<evidence type="ECO:0000313" key="1">
    <source>
        <dbReference type="EMBL" id="CDW41883.1"/>
    </source>
</evidence>
<name>A0A0K2UUE6_LEPSM</name>
<dbReference type="AlphaFoldDB" id="A0A0K2UUE6"/>
<dbReference type="EMBL" id="HACA01024522">
    <property type="protein sequence ID" value="CDW41883.1"/>
    <property type="molecule type" value="Transcribed_RNA"/>
</dbReference>
<accession>A0A0K2UUE6</accession>
<proteinExistence type="predicted"/>
<reference evidence="1" key="1">
    <citation type="submission" date="2014-05" db="EMBL/GenBank/DDBJ databases">
        <authorList>
            <person name="Chronopoulou M."/>
        </authorList>
    </citation>
    <scope>NUCLEOTIDE SEQUENCE</scope>
    <source>
        <tissue evidence="1">Whole organism</tissue>
    </source>
</reference>
<feature type="non-terminal residue" evidence="1">
    <location>
        <position position="1"/>
    </location>
</feature>
<sequence length="49" mass="5937">RFLSVFGRNYFSKNDITKSFQLFRITSFKETRYLKLKVASVLLATYYKF</sequence>
<protein>
    <submittedName>
        <fullName evidence="1">Uncharacterized protein</fullName>
    </submittedName>
</protein>
<organism evidence="1">
    <name type="scientific">Lepeophtheirus salmonis</name>
    <name type="common">Salmon louse</name>
    <name type="synonym">Caligus salmonis</name>
    <dbReference type="NCBI Taxonomy" id="72036"/>
    <lineage>
        <taxon>Eukaryota</taxon>
        <taxon>Metazoa</taxon>
        <taxon>Ecdysozoa</taxon>
        <taxon>Arthropoda</taxon>
        <taxon>Crustacea</taxon>
        <taxon>Multicrustacea</taxon>
        <taxon>Hexanauplia</taxon>
        <taxon>Copepoda</taxon>
        <taxon>Siphonostomatoida</taxon>
        <taxon>Caligidae</taxon>
        <taxon>Lepeophtheirus</taxon>
    </lineage>
</organism>